<name>A0A9D3A0T5_9ACTN</name>
<sequence>MALVGMLVRNYASMVMRELGGRAGEWADERAGAWVCRRVNGAGVVCWCVSWAGVLASGPGGRAGEWAARA</sequence>
<accession>A0A9D3A0T5</accession>
<reference evidence="1" key="1">
    <citation type="journal article" date="2021" name="PeerJ">
        <title>Extensive microbial diversity within the chicken gut microbiome revealed by metagenomics and culture.</title>
        <authorList>
            <person name="Gilroy R."/>
            <person name="Ravi A."/>
            <person name="Getino M."/>
            <person name="Pursley I."/>
            <person name="Horton D.L."/>
            <person name="Alikhan N.F."/>
            <person name="Baker D."/>
            <person name="Gharbi K."/>
            <person name="Hall N."/>
            <person name="Watson M."/>
            <person name="Adriaenssens E.M."/>
            <person name="Foster-Nyarko E."/>
            <person name="Jarju S."/>
            <person name="Secka A."/>
            <person name="Antonio M."/>
            <person name="Oren A."/>
            <person name="Chaudhuri R.R."/>
            <person name="La Ragione R."/>
            <person name="Hildebrand F."/>
            <person name="Pallen M.J."/>
        </authorList>
    </citation>
    <scope>NUCLEOTIDE SEQUENCE</scope>
    <source>
        <strain evidence="1">ChiGjej6B6-11269</strain>
    </source>
</reference>
<dbReference type="EMBL" id="DYWI01000121">
    <property type="protein sequence ID" value="HJF65744.1"/>
    <property type="molecule type" value="Genomic_DNA"/>
</dbReference>
<reference evidence="1" key="2">
    <citation type="submission" date="2021-09" db="EMBL/GenBank/DDBJ databases">
        <authorList>
            <person name="Gilroy R."/>
        </authorList>
    </citation>
    <scope>NUCLEOTIDE SEQUENCE</scope>
    <source>
        <strain evidence="1">ChiGjej6B6-11269</strain>
    </source>
</reference>
<dbReference type="AlphaFoldDB" id="A0A9D3A0T5"/>
<comment type="caution">
    <text evidence="1">The sequence shown here is derived from an EMBL/GenBank/DDBJ whole genome shotgun (WGS) entry which is preliminary data.</text>
</comment>
<organism evidence="1 2">
    <name type="scientific">Slackia equolifaciens</name>
    <dbReference type="NCBI Taxonomy" id="498718"/>
    <lineage>
        <taxon>Bacteria</taxon>
        <taxon>Bacillati</taxon>
        <taxon>Actinomycetota</taxon>
        <taxon>Coriobacteriia</taxon>
        <taxon>Eggerthellales</taxon>
        <taxon>Eggerthellaceae</taxon>
        <taxon>Slackia</taxon>
    </lineage>
</organism>
<dbReference type="Proteomes" id="UP000786989">
    <property type="component" value="Unassembled WGS sequence"/>
</dbReference>
<gene>
    <name evidence="1" type="ORF">K8U77_06480</name>
</gene>
<protein>
    <submittedName>
        <fullName evidence="1">Uncharacterized protein</fullName>
    </submittedName>
</protein>
<evidence type="ECO:0000313" key="2">
    <source>
        <dbReference type="Proteomes" id="UP000786989"/>
    </source>
</evidence>
<proteinExistence type="predicted"/>
<evidence type="ECO:0000313" key="1">
    <source>
        <dbReference type="EMBL" id="HJF65744.1"/>
    </source>
</evidence>